<reference evidence="5" key="3">
    <citation type="submission" date="2025-09" db="UniProtKB">
        <authorList>
            <consortium name="Ensembl"/>
        </authorList>
    </citation>
    <scope>IDENTIFICATION</scope>
</reference>
<dbReference type="RefSeq" id="XP_042118051.1">
    <property type="nucleotide sequence ID" value="XM_042262117.1"/>
</dbReference>
<reference evidence="5" key="2">
    <citation type="submission" date="2025-08" db="UniProtKB">
        <authorList>
            <consortium name="Ensembl"/>
        </authorList>
    </citation>
    <scope>IDENTIFICATION</scope>
</reference>
<proteinExistence type="inferred from homology"/>
<dbReference type="GO" id="GO:0032206">
    <property type="term" value="P:positive regulation of telomere maintenance"/>
    <property type="evidence" value="ECO:0007669"/>
    <property type="project" value="Ensembl"/>
</dbReference>
<evidence type="ECO:0000256" key="4">
    <source>
        <dbReference type="SAM" id="MobiDB-lite"/>
    </source>
</evidence>
<comment type="similarity">
    <text evidence="2">Belongs to the PKI family.</text>
</comment>
<dbReference type="RefSeq" id="XP_042118048.1">
    <property type="nucleotide sequence ID" value="XM_042262114.1"/>
</dbReference>
<comment type="function">
    <text evidence="1">Extremely potent competitive inhibitor of cAMP-dependent protein kinase activity, this protein interacts with the catalytic subunit of the enzyme after the cAMP-induced dissociation of its regulatory chains.</text>
</comment>
<reference evidence="5 6" key="1">
    <citation type="submission" date="2018-10" db="EMBL/GenBank/DDBJ databases">
        <title>Improved assembly of the deer mouse Peromyscus maniculatus genome.</title>
        <authorList>
            <person name="Lassance J.-M."/>
            <person name="Hoekstra H.E."/>
        </authorList>
    </citation>
    <scope>NUCLEOTIDE SEQUENCE [LARGE SCALE GENOMIC DNA]</scope>
</reference>
<protein>
    <submittedName>
        <fullName evidence="5">Protein kinase inhibitor beta, cAMP dependent, testis specific</fullName>
    </submittedName>
</protein>
<keyword evidence="3" id="KW-0649">Protein kinase inhibitor</keyword>
<name>A0A6J0DQS7_PERMB</name>
<evidence type="ECO:0000256" key="2">
    <source>
        <dbReference type="ARBA" id="ARBA00006393"/>
    </source>
</evidence>
<dbReference type="Pfam" id="PF02827">
    <property type="entry name" value="PKI"/>
    <property type="match status" value="1"/>
</dbReference>
<dbReference type="RefSeq" id="XP_042118050.1">
    <property type="nucleotide sequence ID" value="XM_042262116.1"/>
</dbReference>
<feature type="region of interest" description="Disordered" evidence="4">
    <location>
        <begin position="1"/>
        <end position="109"/>
    </location>
</feature>
<dbReference type="GO" id="GO:0004862">
    <property type="term" value="F:cAMP-dependent protein kinase inhibitor activity"/>
    <property type="evidence" value="ECO:0007669"/>
    <property type="project" value="InterPro"/>
</dbReference>
<dbReference type="OrthoDB" id="6380180at2759"/>
<dbReference type="PANTHER" id="PTHR15416">
    <property type="entry name" value="CAMP-DEPENDENT PROTEIN KINASE INHIBITOR/PKI"/>
    <property type="match status" value="1"/>
</dbReference>
<dbReference type="RefSeq" id="XP_042118052.1">
    <property type="nucleotide sequence ID" value="XM_042262118.1"/>
</dbReference>
<sequence>MDVNLDALGGQKKTNDSSKGSDSPEAQQDAVTRTDSSEMTDVESVISSFAASARAGRRNALPDIQSPAATGGSSDLPLKLEALSMKEDVKKKNEEKAQDQLKKPLNEEK</sequence>
<dbReference type="RefSeq" id="XP_015855241.1">
    <property type="nucleotide sequence ID" value="XM_015999755.2"/>
</dbReference>
<dbReference type="RefSeq" id="XP_042118053.1">
    <property type="nucleotide sequence ID" value="XM_042262119.1"/>
</dbReference>
<dbReference type="Proteomes" id="UP000694547">
    <property type="component" value="Chromosome 16"/>
</dbReference>
<evidence type="ECO:0000313" key="6">
    <source>
        <dbReference type="Proteomes" id="UP000694547"/>
    </source>
</evidence>
<dbReference type="RefSeq" id="XP_042118047.1">
    <property type="nucleotide sequence ID" value="XM_042262113.1"/>
</dbReference>
<gene>
    <name evidence="5" type="primary">Pkib</name>
</gene>
<dbReference type="InterPro" id="IPR004171">
    <property type="entry name" value="cAMP_dep_PKI"/>
</dbReference>
<evidence type="ECO:0000313" key="5">
    <source>
        <dbReference type="Ensembl" id="ENSPEMP00000035605.1"/>
    </source>
</evidence>
<dbReference type="RefSeq" id="XP_042118046.1">
    <property type="nucleotide sequence ID" value="XM_042262112.1"/>
</dbReference>
<dbReference type="Ensembl" id="ENSPEMT00000037434.1">
    <property type="protein sequence ID" value="ENSPEMP00000035605.1"/>
    <property type="gene ID" value="ENSPEMG00000024490.1"/>
</dbReference>
<evidence type="ECO:0000256" key="1">
    <source>
        <dbReference type="ARBA" id="ARBA00002844"/>
    </source>
</evidence>
<dbReference type="RefSeq" id="XP_015855239.1">
    <property type="nucleotide sequence ID" value="XM_015999753.2"/>
</dbReference>
<feature type="compositionally biased region" description="Basic and acidic residues" evidence="4">
    <location>
        <begin position="84"/>
        <end position="109"/>
    </location>
</feature>
<dbReference type="RefSeq" id="XP_015855242.1">
    <property type="nucleotide sequence ID" value="XM_015999756.2"/>
</dbReference>
<dbReference type="CTD" id="5570"/>
<evidence type="ECO:0000256" key="3">
    <source>
        <dbReference type="ARBA" id="ARBA00023013"/>
    </source>
</evidence>
<dbReference type="GeneTree" id="ENSGT00530000064264"/>
<dbReference type="RefSeq" id="XP_042118045.1">
    <property type="nucleotide sequence ID" value="XM_042262111.1"/>
</dbReference>
<dbReference type="RefSeq" id="XP_042118044.1">
    <property type="nucleotide sequence ID" value="XM_042262110.1"/>
</dbReference>
<feature type="compositionally biased region" description="Polar residues" evidence="4">
    <location>
        <begin position="17"/>
        <end position="39"/>
    </location>
</feature>
<accession>A0A6J0DQS7</accession>
<keyword evidence="6" id="KW-1185">Reference proteome</keyword>
<dbReference type="AlphaFoldDB" id="A0A6J0DQS7"/>
<organism evidence="5 6">
    <name type="scientific">Peromyscus maniculatus bairdii</name>
    <name type="common">Prairie deer mouse</name>
    <dbReference type="NCBI Taxonomy" id="230844"/>
    <lineage>
        <taxon>Eukaryota</taxon>
        <taxon>Metazoa</taxon>
        <taxon>Chordata</taxon>
        <taxon>Craniata</taxon>
        <taxon>Vertebrata</taxon>
        <taxon>Euteleostomi</taxon>
        <taxon>Mammalia</taxon>
        <taxon>Eutheria</taxon>
        <taxon>Euarchontoglires</taxon>
        <taxon>Glires</taxon>
        <taxon>Rodentia</taxon>
        <taxon>Myomorpha</taxon>
        <taxon>Muroidea</taxon>
        <taxon>Cricetidae</taxon>
        <taxon>Neotominae</taxon>
        <taxon>Peromyscus</taxon>
    </lineage>
</organism>